<keyword evidence="5" id="KW-1185">Reference proteome</keyword>
<comment type="caution">
    <text evidence="4">The sequence shown here is derived from an EMBL/GenBank/DDBJ whole genome shotgun (WGS) entry which is preliminary data.</text>
</comment>
<evidence type="ECO:0000256" key="2">
    <source>
        <dbReference type="ARBA" id="ARBA00022737"/>
    </source>
</evidence>
<evidence type="ECO:0000256" key="1">
    <source>
        <dbReference type="ARBA" id="ARBA00022574"/>
    </source>
</evidence>
<reference evidence="4 5" key="1">
    <citation type="journal article" date="2015" name="Sci. Rep.">
        <title>Chromosome-level genome map provides insights into diverse defense mechanisms in the medicinal fungus Ganoderma sinense.</title>
        <authorList>
            <person name="Zhu Y."/>
            <person name="Xu J."/>
            <person name="Sun C."/>
            <person name="Zhou S."/>
            <person name="Xu H."/>
            <person name="Nelson D.R."/>
            <person name="Qian J."/>
            <person name="Song J."/>
            <person name="Luo H."/>
            <person name="Xiang L."/>
            <person name="Li Y."/>
            <person name="Xu Z."/>
            <person name="Ji A."/>
            <person name="Wang L."/>
            <person name="Lu S."/>
            <person name="Hayward A."/>
            <person name="Sun W."/>
            <person name="Li X."/>
            <person name="Schwartz D.C."/>
            <person name="Wang Y."/>
            <person name="Chen S."/>
        </authorList>
    </citation>
    <scope>NUCLEOTIDE SEQUENCE [LARGE SCALE GENOMIC DNA]</scope>
    <source>
        <strain evidence="4 5">ZZ0214-1</strain>
    </source>
</reference>
<feature type="repeat" description="WD" evidence="3">
    <location>
        <begin position="1"/>
        <end position="38"/>
    </location>
</feature>
<dbReference type="OrthoDB" id="2748152at2759"/>
<dbReference type="Pfam" id="PF00400">
    <property type="entry name" value="WD40"/>
    <property type="match status" value="3"/>
</dbReference>
<sequence>MSAITSCAWSPDGTVIASGDSTAIVRIWDASTFRPLHVLDTTKTMTYKVSEKVQVTFTRDGRWLGSVSNTQYCIWDPRSGKLHKVIGPDSPQRYIRYDLMRSVPFDPEGLRIATISWSGMVKIYSIEDQLGGPQLILRPPGGTNEVAFSPDGRLLLAAMKDGTVRVWDTRTGAQVFRLKGHEREVHTACFSPCGRYIASASWDYTVRVWRTRDRACVSAFQPRNARVSHLAFSLDGNTFFFMRDGGTIWFDV</sequence>
<dbReference type="Gene3D" id="2.130.10.10">
    <property type="entry name" value="YVTN repeat-like/Quinoprotein amine dehydrogenase"/>
    <property type="match status" value="2"/>
</dbReference>
<dbReference type="PROSITE" id="PS00678">
    <property type="entry name" value="WD_REPEATS_1"/>
    <property type="match status" value="1"/>
</dbReference>
<protein>
    <submittedName>
        <fullName evidence="4">Uncharacterized protein</fullName>
    </submittedName>
</protein>
<dbReference type="EMBL" id="AYKW01000019">
    <property type="protein sequence ID" value="PIL29749.1"/>
    <property type="molecule type" value="Genomic_DNA"/>
</dbReference>
<dbReference type="InterPro" id="IPR036322">
    <property type="entry name" value="WD40_repeat_dom_sf"/>
</dbReference>
<accession>A0A2G8S7J3</accession>
<dbReference type="InterPro" id="IPR019775">
    <property type="entry name" value="WD40_repeat_CS"/>
</dbReference>
<dbReference type="PROSITE" id="PS50082">
    <property type="entry name" value="WD_REPEATS_2"/>
    <property type="match status" value="3"/>
</dbReference>
<dbReference type="PANTHER" id="PTHR19879:SF9">
    <property type="entry name" value="TRANSCRIPTION INITIATION FACTOR TFIID SUBUNIT 5"/>
    <property type="match status" value="1"/>
</dbReference>
<feature type="repeat" description="WD" evidence="3">
    <location>
        <begin position="178"/>
        <end position="219"/>
    </location>
</feature>
<gene>
    <name evidence="4" type="ORF">GSI_08188</name>
</gene>
<dbReference type="SUPFAM" id="SSF50978">
    <property type="entry name" value="WD40 repeat-like"/>
    <property type="match status" value="1"/>
</dbReference>
<dbReference type="STRING" id="1077348.A0A2G8S7J3"/>
<keyword evidence="1 3" id="KW-0853">WD repeat</keyword>
<dbReference type="InterPro" id="IPR001680">
    <property type="entry name" value="WD40_rpt"/>
</dbReference>
<proteinExistence type="predicted"/>
<dbReference type="AlphaFoldDB" id="A0A2G8S7J3"/>
<evidence type="ECO:0000313" key="5">
    <source>
        <dbReference type="Proteomes" id="UP000230002"/>
    </source>
</evidence>
<organism evidence="4 5">
    <name type="scientific">Ganoderma sinense ZZ0214-1</name>
    <dbReference type="NCBI Taxonomy" id="1077348"/>
    <lineage>
        <taxon>Eukaryota</taxon>
        <taxon>Fungi</taxon>
        <taxon>Dikarya</taxon>
        <taxon>Basidiomycota</taxon>
        <taxon>Agaricomycotina</taxon>
        <taxon>Agaricomycetes</taxon>
        <taxon>Polyporales</taxon>
        <taxon>Polyporaceae</taxon>
        <taxon>Ganoderma</taxon>
    </lineage>
</organism>
<dbReference type="Proteomes" id="UP000230002">
    <property type="component" value="Unassembled WGS sequence"/>
</dbReference>
<name>A0A2G8S7J3_9APHY</name>
<dbReference type="PANTHER" id="PTHR19879">
    <property type="entry name" value="TRANSCRIPTION INITIATION FACTOR TFIID"/>
    <property type="match status" value="1"/>
</dbReference>
<evidence type="ECO:0000256" key="3">
    <source>
        <dbReference type="PROSITE-ProRule" id="PRU00221"/>
    </source>
</evidence>
<dbReference type="PROSITE" id="PS50294">
    <property type="entry name" value="WD_REPEATS_REGION"/>
    <property type="match status" value="3"/>
</dbReference>
<evidence type="ECO:0000313" key="4">
    <source>
        <dbReference type="EMBL" id="PIL29749.1"/>
    </source>
</evidence>
<dbReference type="InterPro" id="IPR015943">
    <property type="entry name" value="WD40/YVTN_repeat-like_dom_sf"/>
</dbReference>
<feature type="repeat" description="WD" evidence="3">
    <location>
        <begin position="146"/>
        <end position="177"/>
    </location>
</feature>
<dbReference type="SMART" id="SM00320">
    <property type="entry name" value="WD40"/>
    <property type="match status" value="5"/>
</dbReference>
<keyword evidence="2" id="KW-0677">Repeat</keyword>